<comment type="subcellular location">
    <subcellularLocation>
        <location evidence="1">Membrane</location>
        <topology evidence="1">Multi-pass membrane protein</topology>
    </subcellularLocation>
</comment>
<dbReference type="EMBL" id="HACG01024026">
    <property type="protein sequence ID" value="CEK70891.1"/>
    <property type="molecule type" value="Transcribed_RNA"/>
</dbReference>
<keyword evidence="5 11" id="KW-1133">Transmembrane helix</keyword>
<proteinExistence type="inferred from homology"/>
<evidence type="ECO:0000256" key="4">
    <source>
        <dbReference type="ARBA" id="ARBA00022692"/>
    </source>
</evidence>
<evidence type="ECO:0000256" key="11">
    <source>
        <dbReference type="SAM" id="Phobius"/>
    </source>
</evidence>
<dbReference type="PRINTS" id="PR00176">
    <property type="entry name" value="NANEUSMPORT"/>
</dbReference>
<feature type="binding site" evidence="8">
    <location>
        <position position="76"/>
    </location>
    <ligand>
        <name>Na(+)</name>
        <dbReference type="ChEBI" id="CHEBI:29101"/>
        <label>1</label>
    </ligand>
</feature>
<keyword evidence="7" id="KW-0325">Glycoprotein</keyword>
<keyword evidence="8" id="KW-0915">Sodium</keyword>
<dbReference type="GO" id="GO:0046872">
    <property type="term" value="F:metal ion binding"/>
    <property type="evidence" value="ECO:0007669"/>
    <property type="project" value="UniProtKB-KW"/>
</dbReference>
<dbReference type="GO" id="GO:0089718">
    <property type="term" value="P:amino acid import across plasma membrane"/>
    <property type="evidence" value="ECO:0007669"/>
    <property type="project" value="TreeGrafter"/>
</dbReference>
<dbReference type="GO" id="GO:0005886">
    <property type="term" value="C:plasma membrane"/>
    <property type="evidence" value="ECO:0007669"/>
    <property type="project" value="TreeGrafter"/>
</dbReference>
<evidence type="ECO:0000256" key="8">
    <source>
        <dbReference type="PIRSR" id="PIRSR600175-1"/>
    </source>
</evidence>
<feature type="transmembrane region" description="Helical" evidence="11">
    <location>
        <begin position="550"/>
        <end position="574"/>
    </location>
</feature>
<reference evidence="13" key="1">
    <citation type="submission" date="2014-12" db="EMBL/GenBank/DDBJ databases">
        <title>Insight into the proteome of Arion vulgaris.</title>
        <authorList>
            <person name="Aradska J."/>
            <person name="Bulat T."/>
            <person name="Smidak R."/>
            <person name="Sarate P."/>
            <person name="Gangsoo J."/>
            <person name="Sialana F."/>
            <person name="Bilban M."/>
            <person name="Lubec G."/>
        </authorList>
    </citation>
    <scope>NUCLEOTIDE SEQUENCE</scope>
    <source>
        <tissue evidence="13">Skin</tissue>
    </source>
</reference>
<dbReference type="SUPFAM" id="SSF161070">
    <property type="entry name" value="SNF-like"/>
    <property type="match status" value="1"/>
</dbReference>
<feature type="region of interest" description="Disordered" evidence="10">
    <location>
        <begin position="1"/>
        <end position="60"/>
    </location>
</feature>
<accession>A0A0B6ZSU3</accession>
<name>A0A0B6ZSU3_9EUPU</name>
<evidence type="ECO:0000256" key="3">
    <source>
        <dbReference type="ARBA" id="ARBA00022448"/>
    </source>
</evidence>
<dbReference type="InterPro" id="IPR000175">
    <property type="entry name" value="Na/ntran_symport"/>
</dbReference>
<feature type="transmembrane region" description="Helical" evidence="11">
    <location>
        <begin position="378"/>
        <end position="399"/>
    </location>
</feature>
<evidence type="ECO:0000256" key="5">
    <source>
        <dbReference type="ARBA" id="ARBA00022989"/>
    </source>
</evidence>
<keyword evidence="6 11" id="KW-0472">Membrane</keyword>
<feature type="binding site" evidence="8">
    <location>
        <position position="79"/>
    </location>
    <ligand>
        <name>Na(+)</name>
        <dbReference type="ChEBI" id="CHEBI:29101"/>
        <label>1</label>
    </ligand>
</feature>
<feature type="transmembrane region" description="Helical" evidence="11">
    <location>
        <begin position="268"/>
        <end position="287"/>
    </location>
</feature>
<comment type="similarity">
    <text evidence="2 9">Belongs to the sodium:neurotransmitter symporter (SNF) (TC 2.A.22) family.</text>
</comment>
<feature type="transmembrane region" description="Helical" evidence="11">
    <location>
        <begin position="509"/>
        <end position="530"/>
    </location>
</feature>
<feature type="binding site" evidence="8">
    <location>
        <position position="83"/>
    </location>
    <ligand>
        <name>Na(+)</name>
        <dbReference type="ChEBI" id="CHEBI:29101"/>
        <label>1</label>
    </ligand>
</feature>
<dbReference type="InterPro" id="IPR037272">
    <property type="entry name" value="SNS_sf"/>
</dbReference>
<gene>
    <name evidence="13" type="primary">ORF76040</name>
    <name evidence="12" type="synonym">ORF76030</name>
</gene>
<organism evidence="13">
    <name type="scientific">Arion vulgaris</name>
    <dbReference type="NCBI Taxonomy" id="1028688"/>
    <lineage>
        <taxon>Eukaryota</taxon>
        <taxon>Metazoa</taxon>
        <taxon>Spiralia</taxon>
        <taxon>Lophotrochozoa</taxon>
        <taxon>Mollusca</taxon>
        <taxon>Gastropoda</taxon>
        <taxon>Heterobranchia</taxon>
        <taxon>Euthyneura</taxon>
        <taxon>Panpulmonata</taxon>
        <taxon>Eupulmonata</taxon>
        <taxon>Stylommatophora</taxon>
        <taxon>Helicina</taxon>
        <taxon>Arionoidea</taxon>
        <taxon>Arionidae</taxon>
        <taxon>Arion</taxon>
    </lineage>
</organism>
<dbReference type="AlphaFoldDB" id="A0A0B6ZSU3"/>
<dbReference type="PROSITE" id="PS50267">
    <property type="entry name" value="NA_NEUROTRAN_SYMP_3"/>
    <property type="match status" value="1"/>
</dbReference>
<dbReference type="PANTHER" id="PTHR11616">
    <property type="entry name" value="SODIUM/CHLORIDE DEPENDENT TRANSPORTER"/>
    <property type="match status" value="1"/>
</dbReference>
<protein>
    <recommendedName>
        <fullName evidence="9">Transporter</fullName>
    </recommendedName>
</protein>
<dbReference type="GO" id="GO:0005283">
    <property type="term" value="F:amino acid:sodium symporter activity"/>
    <property type="evidence" value="ECO:0007669"/>
    <property type="project" value="TreeGrafter"/>
</dbReference>
<dbReference type="Pfam" id="PF00209">
    <property type="entry name" value="SNF"/>
    <property type="match status" value="1"/>
</dbReference>
<feature type="binding site" evidence="8">
    <location>
        <position position="453"/>
    </location>
    <ligand>
        <name>Na(+)</name>
        <dbReference type="ChEBI" id="CHEBI:29101"/>
        <label>1</label>
    </ligand>
</feature>
<sequence>MAQSSGKYDLWTTDKPPLHSNSQPYINDSDRSSVRESDTEDVSRTSDPEAASKASAAEDDRGQWGNKAEFILSCVGLSVGLGNVWRFPYLAFENGGAAFVIAYLVLQVLIGKPMYFMELVMGQFSGKGPTKVWDMNPSAKGIGISMCIISLIVAIYYNVIMAYTLYYFFSSMQTNLPWTQCSDDWIDPHYTCIAKRVATPANCTTNITYNEMLTACQCTGNIATDSFMSYNCTAQIEGNVTTAAELFFEKEVTQKSKSIDPDDMGRPLWKLTLCLLLSWMVVVFCLFKGIKGSGKVVYFTATFPYVILIILLIRGSLLDGAIDGVKFFIVPEWSKLADLSVWVAAAGQMFFSLSVSFGGIIMFGSYNKFRNKVYFDSLLVSSMDLITSLIAGFVVFTTFGGMAKTIGKEVKDVAKGGYGLAFIVYPEALSNLPPAQLWSALFFFMLFTLGLDSEFGLMETVLTCLQDEFPKTRKYKGIICIAIGAACFFAALPCVCPGGDYVVTIMDHYGGDFAVLFLSCFEVVSVMWVYGVMRFMKDIEYMLGSKPHGWIYWVFCWTISCPVLIALLFIYRMVNYIPPMYDKERPYPDFAQSIGWVILTIALCPVPLGFLWRLIKANSNPEVINFRTLCHFMFSPTPEWGPNDGDERALLPEGTANGQGFPMEKKHDVNGYDNPGLILEKV</sequence>
<dbReference type="GO" id="GO:0015179">
    <property type="term" value="F:L-amino acid transmembrane transporter activity"/>
    <property type="evidence" value="ECO:0007669"/>
    <property type="project" value="TreeGrafter"/>
</dbReference>
<evidence type="ECO:0000256" key="2">
    <source>
        <dbReference type="ARBA" id="ARBA00006459"/>
    </source>
</evidence>
<dbReference type="PROSITE" id="PS00610">
    <property type="entry name" value="NA_NEUROTRAN_SYMP_1"/>
    <property type="match status" value="1"/>
</dbReference>
<keyword evidence="9" id="KW-0769">Symport</keyword>
<evidence type="ECO:0000256" key="7">
    <source>
        <dbReference type="ARBA" id="ARBA00023180"/>
    </source>
</evidence>
<evidence type="ECO:0000256" key="6">
    <source>
        <dbReference type="ARBA" id="ARBA00023136"/>
    </source>
</evidence>
<feature type="transmembrane region" description="Helical" evidence="11">
    <location>
        <begin position="594"/>
        <end position="615"/>
    </location>
</feature>
<feature type="transmembrane region" description="Helical" evidence="11">
    <location>
        <begin position="97"/>
        <end position="121"/>
    </location>
</feature>
<feature type="transmembrane region" description="Helical" evidence="11">
    <location>
        <begin position="142"/>
        <end position="169"/>
    </location>
</feature>
<dbReference type="EMBL" id="HACG01024024">
    <property type="protein sequence ID" value="CEK70889.1"/>
    <property type="molecule type" value="Transcribed_RNA"/>
</dbReference>
<keyword evidence="4 9" id="KW-0812">Transmembrane</keyword>
<feature type="binding site" evidence="8">
    <location>
        <position position="352"/>
    </location>
    <ligand>
        <name>Na(+)</name>
        <dbReference type="ChEBI" id="CHEBI:29101"/>
        <label>2</label>
    </ligand>
</feature>
<feature type="binding site" evidence="8">
    <location>
        <position position="452"/>
    </location>
    <ligand>
        <name>Na(+)</name>
        <dbReference type="ChEBI" id="CHEBI:29101"/>
        <label>1</label>
    </ligand>
</feature>
<feature type="transmembrane region" description="Helical" evidence="11">
    <location>
        <begin position="437"/>
        <end position="457"/>
    </location>
</feature>
<keyword evidence="3 9" id="KW-0813">Transport</keyword>
<evidence type="ECO:0000256" key="1">
    <source>
        <dbReference type="ARBA" id="ARBA00004141"/>
    </source>
</evidence>
<feature type="transmembrane region" description="Helical" evidence="11">
    <location>
        <begin position="296"/>
        <end position="317"/>
    </location>
</feature>
<evidence type="ECO:0000313" key="12">
    <source>
        <dbReference type="EMBL" id="CEK70889.1"/>
    </source>
</evidence>
<keyword evidence="8" id="KW-0479">Metal-binding</keyword>
<feature type="transmembrane region" description="Helical" evidence="11">
    <location>
        <begin position="341"/>
        <end position="366"/>
    </location>
</feature>
<evidence type="ECO:0000313" key="13">
    <source>
        <dbReference type="EMBL" id="CEK70891.1"/>
    </source>
</evidence>
<dbReference type="PANTHER" id="PTHR11616:SF321">
    <property type="entry name" value="SODIUM-DEPENDENT NUTRIENT AMINO ACID TRANSPORTER 1-RELATED"/>
    <property type="match status" value="1"/>
</dbReference>
<evidence type="ECO:0000256" key="10">
    <source>
        <dbReference type="SAM" id="MobiDB-lite"/>
    </source>
</evidence>
<feature type="binding site" evidence="8">
    <location>
        <position position="449"/>
    </location>
    <ligand>
        <name>Na(+)</name>
        <dbReference type="ChEBI" id="CHEBI:29101"/>
        <label>1</label>
    </ligand>
</feature>
<evidence type="ECO:0000256" key="9">
    <source>
        <dbReference type="RuleBase" id="RU003732"/>
    </source>
</evidence>
<feature type="transmembrane region" description="Helical" evidence="11">
    <location>
        <begin position="478"/>
        <end position="503"/>
    </location>
</feature>
<feature type="compositionally biased region" description="Basic and acidic residues" evidence="10">
    <location>
        <begin position="28"/>
        <end position="47"/>
    </location>
</feature>